<evidence type="ECO:0000313" key="2">
    <source>
        <dbReference type="Proteomes" id="UP000727056"/>
    </source>
</evidence>
<dbReference type="RefSeq" id="WP_168086419.1">
    <property type="nucleotide sequence ID" value="NZ_BHZH01000010.1"/>
</dbReference>
<sequence length="151" mass="16346">MISLTLGHRLERSSGQPETVLFSRHADEIRNAVSALNSQCRLSLSEPPSLDEIVKEYHTACSTRQEKGLPPAVLEMEDGILIAAAAGRGDLVEDGIALAGDLAARWPKARLPLDWVSVDAWMEGLLAKASDPEALGTVVSGQVRRHKLEKI</sequence>
<gene>
    <name evidence="1" type="ORF">HCN52_01100</name>
</gene>
<comment type="caution">
    <text evidence="1">The sequence shown here is derived from an EMBL/GenBank/DDBJ whole genome shotgun (WGS) entry which is preliminary data.</text>
</comment>
<protein>
    <submittedName>
        <fullName evidence="1">Uncharacterized protein</fullName>
    </submittedName>
</protein>
<dbReference type="EMBL" id="JAAVJC010000003">
    <property type="protein sequence ID" value="NJQ13578.1"/>
    <property type="molecule type" value="Genomic_DNA"/>
</dbReference>
<dbReference type="Proteomes" id="UP000727056">
    <property type="component" value="Unassembled WGS sequence"/>
</dbReference>
<name>A0ABX1C6A2_9ACTN</name>
<keyword evidence="2" id="KW-1185">Reference proteome</keyword>
<reference evidence="1 2" key="1">
    <citation type="submission" date="2020-03" db="EMBL/GenBank/DDBJ databases">
        <title>Draft genome of Streptomyces sp. ventii, isolated from the Axial Seamount in the Pacific Ocean, and resequencing of the two type strains Streptomyces lonarensis strain NCL 716 and Streptomyces bohaiensis strain 11A07.</title>
        <authorList>
            <person name="Loughran R.M."/>
            <person name="Pfannmuller K.M."/>
            <person name="Wasson B.J."/>
            <person name="Deadmond M.C."/>
            <person name="Paddock B.E."/>
            <person name="Koyack M.J."/>
            <person name="Gallegos D.A."/>
            <person name="Mitchell E.A."/>
            <person name="Ushijima B."/>
            <person name="Saw J.H."/>
            <person name="Mcphail K.L."/>
            <person name="Videau P."/>
        </authorList>
    </citation>
    <scope>NUCLEOTIDE SEQUENCE [LARGE SCALE GENOMIC DNA]</scope>
    <source>
        <strain evidence="1 2">11A07</strain>
    </source>
</reference>
<proteinExistence type="predicted"/>
<evidence type="ECO:0000313" key="1">
    <source>
        <dbReference type="EMBL" id="NJQ13578.1"/>
    </source>
</evidence>
<organism evidence="1 2">
    <name type="scientific">Streptomyces bohaiensis</name>
    <dbReference type="NCBI Taxonomy" id="1431344"/>
    <lineage>
        <taxon>Bacteria</taxon>
        <taxon>Bacillati</taxon>
        <taxon>Actinomycetota</taxon>
        <taxon>Actinomycetes</taxon>
        <taxon>Kitasatosporales</taxon>
        <taxon>Streptomycetaceae</taxon>
        <taxon>Streptomyces</taxon>
    </lineage>
</organism>
<accession>A0ABX1C6A2</accession>